<proteinExistence type="predicted"/>
<gene>
    <name evidence="1" type="ORF">SKAU_G00044610</name>
</gene>
<name>A0A9Q1G2L8_SYNKA</name>
<protein>
    <submittedName>
        <fullName evidence="1">Uncharacterized protein</fullName>
    </submittedName>
</protein>
<organism evidence="1 2">
    <name type="scientific">Synaphobranchus kaupii</name>
    <name type="common">Kaup's arrowtooth eel</name>
    <dbReference type="NCBI Taxonomy" id="118154"/>
    <lineage>
        <taxon>Eukaryota</taxon>
        <taxon>Metazoa</taxon>
        <taxon>Chordata</taxon>
        <taxon>Craniata</taxon>
        <taxon>Vertebrata</taxon>
        <taxon>Euteleostomi</taxon>
        <taxon>Actinopterygii</taxon>
        <taxon>Neopterygii</taxon>
        <taxon>Teleostei</taxon>
        <taxon>Anguilliformes</taxon>
        <taxon>Synaphobranchidae</taxon>
        <taxon>Synaphobranchus</taxon>
    </lineage>
</organism>
<dbReference type="AlphaFoldDB" id="A0A9Q1G2L8"/>
<evidence type="ECO:0000313" key="1">
    <source>
        <dbReference type="EMBL" id="KAJ8373881.1"/>
    </source>
</evidence>
<comment type="caution">
    <text evidence="1">The sequence shown here is derived from an EMBL/GenBank/DDBJ whole genome shotgun (WGS) entry which is preliminary data.</text>
</comment>
<keyword evidence="2" id="KW-1185">Reference proteome</keyword>
<sequence length="107" mass="11839">MRSSRHGGCTLWAGRIDRECLLALALALAFVRRLQCRTVEAQGRARLFEWSPRAAALATVLATKRRRSIRPLAETLLAQVKELLHSPTVARGPKHVPAGLSHPGFQH</sequence>
<dbReference type="EMBL" id="JAINUF010000002">
    <property type="protein sequence ID" value="KAJ8373881.1"/>
    <property type="molecule type" value="Genomic_DNA"/>
</dbReference>
<evidence type="ECO:0000313" key="2">
    <source>
        <dbReference type="Proteomes" id="UP001152622"/>
    </source>
</evidence>
<accession>A0A9Q1G2L8</accession>
<dbReference type="Proteomes" id="UP001152622">
    <property type="component" value="Chromosome 2"/>
</dbReference>
<reference evidence="1" key="1">
    <citation type="journal article" date="2023" name="Science">
        <title>Genome structures resolve the early diversification of teleost fishes.</title>
        <authorList>
            <person name="Parey E."/>
            <person name="Louis A."/>
            <person name="Montfort J."/>
            <person name="Bouchez O."/>
            <person name="Roques C."/>
            <person name="Iampietro C."/>
            <person name="Lluch J."/>
            <person name="Castinel A."/>
            <person name="Donnadieu C."/>
            <person name="Desvignes T."/>
            <person name="Floi Bucao C."/>
            <person name="Jouanno E."/>
            <person name="Wen M."/>
            <person name="Mejri S."/>
            <person name="Dirks R."/>
            <person name="Jansen H."/>
            <person name="Henkel C."/>
            <person name="Chen W.J."/>
            <person name="Zahm M."/>
            <person name="Cabau C."/>
            <person name="Klopp C."/>
            <person name="Thompson A.W."/>
            <person name="Robinson-Rechavi M."/>
            <person name="Braasch I."/>
            <person name="Lecointre G."/>
            <person name="Bobe J."/>
            <person name="Postlethwait J.H."/>
            <person name="Berthelot C."/>
            <person name="Roest Crollius H."/>
            <person name="Guiguen Y."/>
        </authorList>
    </citation>
    <scope>NUCLEOTIDE SEQUENCE</scope>
    <source>
        <strain evidence="1">WJC10195</strain>
    </source>
</reference>